<comment type="caution">
    <text evidence="3">The sequence shown here is derived from an EMBL/GenBank/DDBJ whole genome shotgun (WGS) entry which is preliminary data.</text>
</comment>
<feature type="region of interest" description="Disordered" evidence="1">
    <location>
        <begin position="115"/>
        <end position="158"/>
    </location>
</feature>
<keyword evidence="2" id="KW-1133">Transmembrane helix</keyword>
<keyword evidence="2" id="KW-0472">Membrane</keyword>
<evidence type="ECO:0000313" key="4">
    <source>
        <dbReference type="Proteomes" id="UP001221686"/>
    </source>
</evidence>
<feature type="transmembrane region" description="Helical" evidence="2">
    <location>
        <begin position="230"/>
        <end position="250"/>
    </location>
</feature>
<sequence length="271" mass="28171">MLMRITLALTMLAPPAQKDADAAYNAGDYSRALELYLERAEAPDVHRPEALHGAHDSLLALHDDTTDAAYLCRALALARELLLSGPFTDADERAAWLEIEARDIAKGERAGITCAAAPPKDPLASPPAKVDAPAEPAENTPRAEGPEPLPEGGKAPVRPRGRVIAGASILAAAAGLAGGMAASLVGRRQANATILAIDAQATAEQRDLSAPEFAEANAADRKYQGLTITAGLLGAAMVVSVVTGLALLIAPPSRRPHARLRVQPGTLLLSF</sequence>
<gene>
    <name evidence="3" type="ORF">POL25_31230</name>
</gene>
<dbReference type="Proteomes" id="UP001221686">
    <property type="component" value="Unassembled WGS sequence"/>
</dbReference>
<accession>A0ABT5E6D2</accession>
<dbReference type="EMBL" id="JAQNDL010000003">
    <property type="protein sequence ID" value="MDC0721421.1"/>
    <property type="molecule type" value="Genomic_DNA"/>
</dbReference>
<evidence type="ECO:0000256" key="2">
    <source>
        <dbReference type="SAM" id="Phobius"/>
    </source>
</evidence>
<protein>
    <recommendedName>
        <fullName evidence="5">Tetratricopeptide repeat protein</fullName>
    </recommendedName>
</protein>
<evidence type="ECO:0000256" key="1">
    <source>
        <dbReference type="SAM" id="MobiDB-lite"/>
    </source>
</evidence>
<reference evidence="3 4" key="1">
    <citation type="submission" date="2022-11" db="EMBL/GenBank/DDBJ databases">
        <title>Minimal conservation of predation-associated metabolite biosynthetic gene clusters underscores biosynthetic potential of Myxococcota including descriptions for ten novel species: Archangium lansinium sp. nov., Myxococcus landrumus sp. nov., Nannocystis bai.</title>
        <authorList>
            <person name="Ahearne A."/>
            <person name="Stevens C."/>
            <person name="Dowd S."/>
        </authorList>
    </citation>
    <scope>NUCLEOTIDE SEQUENCE [LARGE SCALE GENOMIC DNA]</scope>
    <source>
        <strain evidence="3 4">BB15-2</strain>
    </source>
</reference>
<evidence type="ECO:0000313" key="3">
    <source>
        <dbReference type="EMBL" id="MDC0721421.1"/>
    </source>
</evidence>
<organism evidence="3 4">
    <name type="scientific">Nannocystis bainbridge</name>
    <dbReference type="NCBI Taxonomy" id="2995303"/>
    <lineage>
        <taxon>Bacteria</taxon>
        <taxon>Pseudomonadati</taxon>
        <taxon>Myxococcota</taxon>
        <taxon>Polyangia</taxon>
        <taxon>Nannocystales</taxon>
        <taxon>Nannocystaceae</taxon>
        <taxon>Nannocystis</taxon>
    </lineage>
</organism>
<evidence type="ECO:0008006" key="5">
    <source>
        <dbReference type="Google" id="ProtNLM"/>
    </source>
</evidence>
<name>A0ABT5E6D2_9BACT</name>
<dbReference type="RefSeq" id="WP_272089924.1">
    <property type="nucleotide sequence ID" value="NZ_JAQNDL010000003.1"/>
</dbReference>
<keyword evidence="2" id="KW-0812">Transmembrane</keyword>
<proteinExistence type="predicted"/>
<keyword evidence="4" id="KW-1185">Reference proteome</keyword>